<sequence>MGNSNAKSKQLIFSLLEERNQAQQALKELQGKIVQQQSEIKRLKDLASKYKGLKNRKIKRLKSDLDVLLQEIDSHKRWKSYQIVKTLFKKYREIFHCTLEWGFNKWKYIQKDHNLKTIDTNMQAEEEILFKDLDISEAKSWDKNLTQKIWKQNMLIQIYAKSRDAPERNLQIKQLIRLFEEVLLNKYMKDNLDIQDNRKPLTFPEYFLVFLQQKHNSLPQVTKSIQQIFQSLDISKETSQYLALFSKFLQMEKTEPIDNFLSLYLTKSAFEFTKLIKTKDEKTGRDLNVNNKKIMKASEGGNAYIKDVFSLINQKFPRKKLHSIIITLLRPPHISKEDYLLFQICYELQRLGISSEQLFDYVDIEKRNFVSVVNLMQGIEDYLMISIVPENSLVFLNAINCINNDYITKANFLSKVCIKVYENSQESPRYTISKCMFLQVLLEVYMKIRIKSICYYLEVFDAQRVRVLRFDEFQKIVRVIDSECTEDMIEYLFREGLGMQLDTVGLNKESFVKVLIDNGIGDKGLKYFCAYGQLRWESTPPVDFGDLDLKSISADDSLNSSINTSDEYMIFTS</sequence>
<evidence type="ECO:0000313" key="3">
    <source>
        <dbReference type="Proteomes" id="UP000187209"/>
    </source>
</evidence>
<dbReference type="Proteomes" id="UP000187209">
    <property type="component" value="Unassembled WGS sequence"/>
</dbReference>
<organism evidence="2 3">
    <name type="scientific">Stentor coeruleus</name>
    <dbReference type="NCBI Taxonomy" id="5963"/>
    <lineage>
        <taxon>Eukaryota</taxon>
        <taxon>Sar</taxon>
        <taxon>Alveolata</taxon>
        <taxon>Ciliophora</taxon>
        <taxon>Postciliodesmatophora</taxon>
        <taxon>Heterotrichea</taxon>
        <taxon>Heterotrichida</taxon>
        <taxon>Stentoridae</taxon>
        <taxon>Stentor</taxon>
    </lineage>
</organism>
<feature type="coiled-coil region" evidence="1">
    <location>
        <begin position="12"/>
        <end position="46"/>
    </location>
</feature>
<gene>
    <name evidence="2" type="ORF">SteCoe_19632</name>
</gene>
<keyword evidence="1" id="KW-0175">Coiled coil</keyword>
<reference evidence="2 3" key="1">
    <citation type="submission" date="2016-11" db="EMBL/GenBank/DDBJ databases">
        <title>The macronuclear genome of Stentor coeruleus: a giant cell with tiny introns.</title>
        <authorList>
            <person name="Slabodnick M."/>
            <person name="Ruby J.G."/>
            <person name="Reiff S.B."/>
            <person name="Swart E.C."/>
            <person name="Gosai S."/>
            <person name="Prabakaran S."/>
            <person name="Witkowska E."/>
            <person name="Larue G.E."/>
            <person name="Fisher S."/>
            <person name="Freeman R.M."/>
            <person name="Gunawardena J."/>
            <person name="Chu W."/>
            <person name="Stover N.A."/>
            <person name="Gregory B.D."/>
            <person name="Nowacki M."/>
            <person name="Derisi J."/>
            <person name="Roy S.W."/>
            <person name="Marshall W.F."/>
            <person name="Sood P."/>
        </authorList>
    </citation>
    <scope>NUCLEOTIDE SEQUENCE [LARGE SCALE GENOMIC DNA]</scope>
    <source>
        <strain evidence="2">WM001</strain>
    </source>
</reference>
<protein>
    <recommendedName>
        <fullName evidence="4">EF-hand domain-containing protein</fullName>
    </recommendedName>
</protein>
<evidence type="ECO:0008006" key="4">
    <source>
        <dbReference type="Google" id="ProtNLM"/>
    </source>
</evidence>
<dbReference type="EMBL" id="MPUH01000435">
    <property type="protein sequence ID" value="OMJ80179.1"/>
    <property type="molecule type" value="Genomic_DNA"/>
</dbReference>
<comment type="caution">
    <text evidence="2">The sequence shown here is derived from an EMBL/GenBank/DDBJ whole genome shotgun (WGS) entry which is preliminary data.</text>
</comment>
<dbReference type="AlphaFoldDB" id="A0A1R2BTN1"/>
<evidence type="ECO:0000256" key="1">
    <source>
        <dbReference type="SAM" id="Coils"/>
    </source>
</evidence>
<proteinExistence type="predicted"/>
<accession>A0A1R2BTN1</accession>
<evidence type="ECO:0000313" key="2">
    <source>
        <dbReference type="EMBL" id="OMJ80179.1"/>
    </source>
</evidence>
<dbReference type="OrthoDB" id="323308at2759"/>
<keyword evidence="3" id="KW-1185">Reference proteome</keyword>
<name>A0A1R2BTN1_9CILI</name>